<reference evidence="2" key="1">
    <citation type="submission" date="2021-01" db="EMBL/GenBank/DDBJ databases">
        <authorList>
            <consortium name="Genoscope - CEA"/>
            <person name="William W."/>
        </authorList>
    </citation>
    <scope>NUCLEOTIDE SEQUENCE</scope>
</reference>
<gene>
    <name evidence="2" type="ORF">DARMORV10_A02P29350.1</name>
</gene>
<feature type="non-terminal residue" evidence="2">
    <location>
        <position position="1"/>
    </location>
</feature>
<sequence length="222" mass="25273">LEVRRGGLRTRHRPHRNHREAALKIDWKSKDPSERASCHHHTRRREHRVATTSSPETERPSPGEPTHAYRRPPVEEERPSFRSAPSEASPEPNHGANHHATGQKSSPSMAHHLCNHHTNTTLTHARESYKTQSEQRHNLATNRDFGGAIHRPQVLAPPRSDHEPEKPTDLNRIGPSPHKRSRRDNRGGARRIGPNNRENRKTKPGGHQRDITATAGSGRKRW</sequence>
<dbReference type="AlphaFoldDB" id="A0A816X7L2"/>
<feature type="compositionally biased region" description="Basic residues" evidence="1">
    <location>
        <begin position="38"/>
        <end position="47"/>
    </location>
</feature>
<dbReference type="Proteomes" id="UP001295469">
    <property type="component" value="Chromosome A02"/>
</dbReference>
<evidence type="ECO:0000313" key="2">
    <source>
        <dbReference type="EMBL" id="CAF2142291.1"/>
    </source>
</evidence>
<accession>A0A816X7L2</accession>
<dbReference type="EMBL" id="HG994356">
    <property type="protein sequence ID" value="CAF2142291.1"/>
    <property type="molecule type" value="Genomic_DNA"/>
</dbReference>
<organism evidence="2">
    <name type="scientific">Brassica napus</name>
    <name type="common">Rape</name>
    <dbReference type="NCBI Taxonomy" id="3708"/>
    <lineage>
        <taxon>Eukaryota</taxon>
        <taxon>Viridiplantae</taxon>
        <taxon>Streptophyta</taxon>
        <taxon>Embryophyta</taxon>
        <taxon>Tracheophyta</taxon>
        <taxon>Spermatophyta</taxon>
        <taxon>Magnoliopsida</taxon>
        <taxon>eudicotyledons</taxon>
        <taxon>Gunneridae</taxon>
        <taxon>Pentapetalae</taxon>
        <taxon>rosids</taxon>
        <taxon>malvids</taxon>
        <taxon>Brassicales</taxon>
        <taxon>Brassicaceae</taxon>
        <taxon>Brassiceae</taxon>
        <taxon>Brassica</taxon>
    </lineage>
</organism>
<feature type="compositionally biased region" description="Basic residues" evidence="1">
    <location>
        <begin position="1"/>
        <end position="18"/>
    </location>
</feature>
<feature type="region of interest" description="Disordered" evidence="1">
    <location>
        <begin position="141"/>
        <end position="222"/>
    </location>
</feature>
<evidence type="ECO:0000256" key="1">
    <source>
        <dbReference type="SAM" id="MobiDB-lite"/>
    </source>
</evidence>
<protein>
    <submittedName>
        <fullName evidence="2">(rape) hypothetical protein</fullName>
    </submittedName>
</protein>
<feature type="compositionally biased region" description="Basic and acidic residues" evidence="1">
    <location>
        <begin position="159"/>
        <end position="169"/>
    </location>
</feature>
<proteinExistence type="predicted"/>
<feature type="compositionally biased region" description="Basic and acidic residues" evidence="1">
    <location>
        <begin position="19"/>
        <end position="37"/>
    </location>
</feature>
<name>A0A816X7L2_BRANA</name>
<feature type="region of interest" description="Disordered" evidence="1">
    <location>
        <begin position="1"/>
        <end position="113"/>
    </location>
</feature>